<evidence type="ECO:0000313" key="1">
    <source>
        <dbReference type="EMBL" id="CDW51276.1"/>
    </source>
</evidence>
<dbReference type="EMBL" id="HACA01033914">
    <property type="protein sequence ID" value="CDW51276.1"/>
    <property type="molecule type" value="Transcribed_RNA"/>
</dbReference>
<accession>A0A0K2VLX9</accession>
<protein>
    <submittedName>
        <fullName evidence="1">Uncharacterized protein</fullName>
    </submittedName>
</protein>
<dbReference type="AlphaFoldDB" id="A0A0K2VLX9"/>
<name>A0A0K2VLX9_LEPSM</name>
<proteinExistence type="predicted"/>
<reference evidence="1" key="1">
    <citation type="submission" date="2014-05" db="EMBL/GenBank/DDBJ databases">
        <authorList>
            <person name="Chronopoulou M."/>
        </authorList>
    </citation>
    <scope>NUCLEOTIDE SEQUENCE</scope>
    <source>
        <tissue evidence="1">Whole organism</tissue>
    </source>
</reference>
<organism evidence="1">
    <name type="scientific">Lepeophtheirus salmonis</name>
    <name type="common">Salmon louse</name>
    <name type="synonym">Caligus salmonis</name>
    <dbReference type="NCBI Taxonomy" id="72036"/>
    <lineage>
        <taxon>Eukaryota</taxon>
        <taxon>Metazoa</taxon>
        <taxon>Ecdysozoa</taxon>
        <taxon>Arthropoda</taxon>
        <taxon>Crustacea</taxon>
        <taxon>Multicrustacea</taxon>
        <taxon>Hexanauplia</taxon>
        <taxon>Copepoda</taxon>
        <taxon>Siphonostomatoida</taxon>
        <taxon>Caligidae</taxon>
        <taxon>Lepeophtheirus</taxon>
    </lineage>
</organism>
<sequence>MAFKFVPHFHLFGYLITLSKSDWKSPLGFTKAL</sequence>